<dbReference type="NCBIfam" id="TIGR00254">
    <property type="entry name" value="GGDEF"/>
    <property type="match status" value="1"/>
</dbReference>
<protein>
    <recommendedName>
        <fullName evidence="2">diguanylate cyclase</fullName>
        <ecNumber evidence="2">2.7.7.65</ecNumber>
    </recommendedName>
</protein>
<dbReference type="PROSITE" id="PS50887">
    <property type="entry name" value="GGDEF"/>
    <property type="match status" value="1"/>
</dbReference>
<dbReference type="SMART" id="SM00065">
    <property type="entry name" value="GAF"/>
    <property type="match status" value="1"/>
</dbReference>
<dbReference type="EMBL" id="VNFE01000004">
    <property type="protein sequence ID" value="TVU89045.1"/>
    <property type="molecule type" value="Genomic_DNA"/>
</dbReference>
<dbReference type="InterPro" id="IPR013656">
    <property type="entry name" value="PAS_4"/>
</dbReference>
<comment type="catalytic activity">
    <reaction evidence="3">
        <text>2 GTP = 3',3'-c-di-GMP + 2 diphosphate</text>
        <dbReference type="Rhea" id="RHEA:24898"/>
        <dbReference type="ChEBI" id="CHEBI:33019"/>
        <dbReference type="ChEBI" id="CHEBI:37565"/>
        <dbReference type="ChEBI" id="CHEBI:58805"/>
        <dbReference type="EC" id="2.7.7.65"/>
    </reaction>
</comment>
<dbReference type="GO" id="GO:0052621">
    <property type="term" value="F:diguanylate cyclase activity"/>
    <property type="evidence" value="ECO:0007669"/>
    <property type="project" value="UniProtKB-EC"/>
</dbReference>
<sequence length="554" mass="61770">MSQPDWWKEVLELSHSAYLRISRDQYICDAVGDTQSLLGCEPDELIGLAPGVLKDIRAQLGVAVSENLARREARPSETWGYEDGIDGYYGLSDGSVVIKLTSSILSDHGIVGRLADKLPVMVTYVDREGCYRLNNQAYVDFVGISRETLYGQPVSSVLDADSYAKVLPRFQQVLSGQEVNYEDQISLQDGRTSYFKVKYVPDLVEQAVVGFYAIIQDVSEDRAMINLLRNIHSGVNRTDISTSEIIDRLLQDALSTLSLDIGLVSRIIDEKYIIKWAASDVDITPGDTFALGNTYCRLMLDTHDIFHTICAGQDERISGHPCYLQFGLETYIGTPLYVDGVVWGTINFSSPTPRRRDFTEVEIELVRLVADAVERSIAHENEVEQVRKERDLMAQKASQDHLTGLPNRSYLHQHVAELISRGECFSVAVVDIDHFKQVNDTHGHDVGDTTIQWVSNRISECLRDNDMLARVGGEEFVIVMQQTSLLVAEKVMERIRHHIKIGTIALLDGSELSITISGGVSEHVEDAPFSDVLKRADTALYAAKHAGRDQICTG</sequence>
<dbReference type="Gene3D" id="3.30.450.40">
    <property type="match status" value="1"/>
</dbReference>
<dbReference type="Pfam" id="PF08448">
    <property type="entry name" value="PAS_4"/>
    <property type="match status" value="1"/>
</dbReference>
<dbReference type="PANTHER" id="PTHR45138:SF9">
    <property type="entry name" value="DIGUANYLATE CYCLASE DGCM-RELATED"/>
    <property type="match status" value="1"/>
</dbReference>
<evidence type="ECO:0000256" key="3">
    <source>
        <dbReference type="ARBA" id="ARBA00034247"/>
    </source>
</evidence>
<evidence type="ECO:0000313" key="7">
    <source>
        <dbReference type="Proteomes" id="UP000317288"/>
    </source>
</evidence>
<dbReference type="InterPro" id="IPR000160">
    <property type="entry name" value="GGDEF_dom"/>
</dbReference>
<gene>
    <name evidence="6" type="ORF">FQP89_13550</name>
</gene>
<dbReference type="SMART" id="SM00091">
    <property type="entry name" value="PAS"/>
    <property type="match status" value="2"/>
</dbReference>
<name>A0A558J5Y6_9GAMM</name>
<dbReference type="FunFam" id="3.30.70.270:FF:000001">
    <property type="entry name" value="Diguanylate cyclase domain protein"/>
    <property type="match status" value="1"/>
</dbReference>
<dbReference type="Proteomes" id="UP000317288">
    <property type="component" value="Unassembled WGS sequence"/>
</dbReference>
<dbReference type="RefSeq" id="WP_144811874.1">
    <property type="nucleotide sequence ID" value="NZ_VNFE01000004.1"/>
</dbReference>
<dbReference type="PANTHER" id="PTHR45138">
    <property type="entry name" value="REGULATORY COMPONENTS OF SENSORY TRANSDUCTION SYSTEM"/>
    <property type="match status" value="1"/>
</dbReference>
<dbReference type="Pfam" id="PF01590">
    <property type="entry name" value="GAF"/>
    <property type="match status" value="1"/>
</dbReference>
<dbReference type="Gene3D" id="3.30.70.270">
    <property type="match status" value="1"/>
</dbReference>
<dbReference type="CDD" id="cd00130">
    <property type="entry name" value="PAS"/>
    <property type="match status" value="1"/>
</dbReference>
<dbReference type="Pfam" id="PF00990">
    <property type="entry name" value="GGDEF"/>
    <property type="match status" value="1"/>
</dbReference>
<reference evidence="6 7" key="1">
    <citation type="submission" date="2019-07" db="EMBL/GenBank/DDBJ databases">
        <title>Diversity of Bacteria from Kongsfjorden, Arctic.</title>
        <authorList>
            <person name="Yu Y."/>
        </authorList>
    </citation>
    <scope>NUCLEOTIDE SEQUENCE [LARGE SCALE GENOMIC DNA]</scope>
    <source>
        <strain evidence="6 7">SM1922</strain>
    </source>
</reference>
<dbReference type="NCBIfam" id="TIGR00229">
    <property type="entry name" value="sensory_box"/>
    <property type="match status" value="1"/>
</dbReference>
<evidence type="ECO:0000259" key="5">
    <source>
        <dbReference type="PROSITE" id="PS50887"/>
    </source>
</evidence>
<dbReference type="InterPro" id="IPR003018">
    <property type="entry name" value="GAF"/>
</dbReference>
<evidence type="ECO:0000256" key="2">
    <source>
        <dbReference type="ARBA" id="ARBA00012528"/>
    </source>
</evidence>
<dbReference type="InterPro" id="IPR035965">
    <property type="entry name" value="PAS-like_dom_sf"/>
</dbReference>
<comment type="cofactor">
    <cofactor evidence="1">
        <name>Mg(2+)</name>
        <dbReference type="ChEBI" id="CHEBI:18420"/>
    </cofactor>
</comment>
<dbReference type="CDD" id="cd01949">
    <property type="entry name" value="GGDEF"/>
    <property type="match status" value="1"/>
</dbReference>
<dbReference type="PROSITE" id="PS50112">
    <property type="entry name" value="PAS"/>
    <property type="match status" value="1"/>
</dbReference>
<comment type="caution">
    <text evidence="6">The sequence shown here is derived from an EMBL/GenBank/DDBJ whole genome shotgun (WGS) entry which is preliminary data.</text>
</comment>
<dbReference type="InterPro" id="IPR050469">
    <property type="entry name" value="Diguanylate_Cyclase"/>
</dbReference>
<evidence type="ECO:0000259" key="4">
    <source>
        <dbReference type="PROSITE" id="PS50112"/>
    </source>
</evidence>
<dbReference type="SMART" id="SM00267">
    <property type="entry name" value="GGDEF"/>
    <property type="match status" value="1"/>
</dbReference>
<dbReference type="SUPFAM" id="SSF55785">
    <property type="entry name" value="PYP-like sensor domain (PAS domain)"/>
    <property type="match status" value="1"/>
</dbReference>
<dbReference type="InterPro" id="IPR000014">
    <property type="entry name" value="PAS"/>
</dbReference>
<dbReference type="InterPro" id="IPR043128">
    <property type="entry name" value="Rev_trsase/Diguanyl_cyclase"/>
</dbReference>
<dbReference type="SUPFAM" id="SSF55781">
    <property type="entry name" value="GAF domain-like"/>
    <property type="match status" value="1"/>
</dbReference>
<organism evidence="6 7">
    <name type="scientific">Vreelandella titanicae</name>
    <dbReference type="NCBI Taxonomy" id="664683"/>
    <lineage>
        <taxon>Bacteria</taxon>
        <taxon>Pseudomonadati</taxon>
        <taxon>Pseudomonadota</taxon>
        <taxon>Gammaproteobacteria</taxon>
        <taxon>Oceanospirillales</taxon>
        <taxon>Halomonadaceae</taxon>
        <taxon>Vreelandella</taxon>
    </lineage>
</organism>
<dbReference type="InterPro" id="IPR029787">
    <property type="entry name" value="Nucleotide_cyclase"/>
</dbReference>
<dbReference type="EC" id="2.7.7.65" evidence="2"/>
<feature type="domain" description="PAS" evidence="4">
    <location>
        <begin position="113"/>
        <end position="177"/>
    </location>
</feature>
<proteinExistence type="predicted"/>
<dbReference type="Gene3D" id="3.30.450.20">
    <property type="entry name" value="PAS domain"/>
    <property type="match status" value="1"/>
</dbReference>
<dbReference type="InterPro" id="IPR029016">
    <property type="entry name" value="GAF-like_dom_sf"/>
</dbReference>
<accession>A0A558J5Y6</accession>
<evidence type="ECO:0000256" key="1">
    <source>
        <dbReference type="ARBA" id="ARBA00001946"/>
    </source>
</evidence>
<dbReference type="AlphaFoldDB" id="A0A558J5Y6"/>
<evidence type="ECO:0000313" key="6">
    <source>
        <dbReference type="EMBL" id="TVU89045.1"/>
    </source>
</evidence>
<dbReference type="SUPFAM" id="SSF55073">
    <property type="entry name" value="Nucleotide cyclase"/>
    <property type="match status" value="1"/>
</dbReference>
<feature type="domain" description="GGDEF" evidence="5">
    <location>
        <begin position="423"/>
        <end position="554"/>
    </location>
</feature>